<reference evidence="2" key="3">
    <citation type="submission" date="2008-09" db="EMBL/GenBank/DDBJ databases">
        <authorList>
            <person name="Thomson N.R."/>
        </authorList>
    </citation>
    <scope>NUCLEOTIDE SEQUENCE</scope>
    <source>
        <strain evidence="2">ATCC 43949</strain>
    </source>
</reference>
<reference evidence="2" key="1">
    <citation type="journal article" date="2008" name="Proc. Natl. Acad. Sci. U.S.A.">
        <title>Rapid virulence annotation (RVA): identification of virulence factors using a bacterial genome library and multiple invertebrate hosts.</title>
        <authorList>
            <person name="Waterfield N.R."/>
            <person name="Sanchez-Contreras M."/>
            <person name="Eleftherianos I."/>
            <person name="Dowling A."/>
            <person name="Wilkinson P."/>
            <person name="Parkhill J."/>
            <person name="Thomson N."/>
            <person name="Reynolds S.E."/>
            <person name="Bode H.B."/>
            <person name="Dorus S."/>
            <person name="Ffrench-Constant R.H."/>
        </authorList>
    </citation>
    <scope>NUCLEOTIDE SEQUENCE</scope>
    <source>
        <strain evidence="2">ATCC 43949</strain>
    </source>
</reference>
<sequence>MGRRKRGKSDTIDVEDAHRITLKSLAQRYLELHVEIGELDIMIGCHCY</sequence>
<organism evidence="2">
    <name type="scientific">Photorhabdus asymbiotica subsp. asymbiotica (strain ATCC 43949 / 3105-77)</name>
    <name type="common">Xenorhabdus luminescens (strain 2)</name>
    <dbReference type="NCBI Taxonomy" id="553480"/>
    <lineage>
        <taxon>Bacteria</taxon>
        <taxon>Pseudomonadati</taxon>
        <taxon>Pseudomonadota</taxon>
        <taxon>Gammaproteobacteria</taxon>
        <taxon>Enterobacterales</taxon>
        <taxon>Morganellaceae</taxon>
        <taxon>Photorhabdus</taxon>
    </lineage>
</organism>
<dbReference type="EMBL" id="FM162591">
    <property type="protein sequence ID" value="CAQ84342.1"/>
    <property type="molecule type" value="Genomic_DNA"/>
</dbReference>
<accession>B6VL03</accession>
<dbReference type="Proteomes" id="UP000002747">
    <property type="component" value="Chromosome"/>
</dbReference>
<protein>
    <submittedName>
        <fullName evidence="2">Uncharacterized protein</fullName>
    </submittedName>
</protein>
<name>B6VL03_PHOAA</name>
<accession>C7BKR9</accession>
<evidence type="ECO:0000313" key="1">
    <source>
        <dbReference type="EMBL" id="CAQ84342.1"/>
    </source>
</evidence>
<dbReference type="EMBL" id="FM211047">
    <property type="protein sequence ID" value="CAR66833.1"/>
    <property type="molecule type" value="Genomic_DNA"/>
</dbReference>
<evidence type="ECO:0000313" key="2">
    <source>
        <dbReference type="EMBL" id="CAR66833.1"/>
    </source>
</evidence>
<dbReference type="KEGG" id="pay:PAU_02250"/>
<gene>
    <name evidence="1" type="ordered locus">PAU_02250</name>
    <name evidence="2" type="ORF">PA-RVA5-3231</name>
</gene>
<evidence type="ECO:0000313" key="3">
    <source>
        <dbReference type="Proteomes" id="UP000002747"/>
    </source>
</evidence>
<reference evidence="1" key="2">
    <citation type="submission" date="2008-05" db="EMBL/GenBank/DDBJ databases">
        <authorList>
            <person name="Crossman L.C."/>
        </authorList>
    </citation>
    <scope>NUCLEOTIDE SEQUENCE</scope>
    <source>
        <strain evidence="1">ATCC43949</strain>
    </source>
</reference>
<reference evidence="1 3" key="4">
    <citation type="journal article" date="2009" name="BMC Genomics">
        <title>Comparative genomics of the emerging human pathogen Photorhabdus asymbiotica with the insect pathogen Photorhabdus luminescens.</title>
        <authorList>
            <person name="Wilkinson P."/>
            <person name="Waterfield N.R."/>
            <person name="Crossman L."/>
            <person name="Corton C."/>
            <person name="Sanchez-Contreras M."/>
            <person name="Vlisidou I."/>
            <person name="Barron A."/>
            <person name="Bignell A."/>
            <person name="Clark L."/>
            <person name="Ormond D."/>
            <person name="Mayho M."/>
            <person name="Bason N."/>
            <person name="Smith F."/>
            <person name="Simmonds M."/>
            <person name="Churcher C."/>
            <person name="Harris D."/>
            <person name="Thompson N.R."/>
            <person name="Quail M."/>
            <person name="Parkhill J."/>
            <person name="ffrench-Constant R.H."/>
        </authorList>
    </citation>
    <scope>NUCLEOTIDE SEQUENCE [LARGE SCALE GENOMIC DNA]</scope>
    <source>
        <strain evidence="3">ATCC 43949 / 3105-77</strain>
        <strain evidence="1">ATCC43949</strain>
    </source>
</reference>
<dbReference type="AlphaFoldDB" id="B6VL03"/>
<proteinExistence type="predicted"/>